<evidence type="ECO:0000256" key="1">
    <source>
        <dbReference type="SAM" id="MobiDB-lite"/>
    </source>
</evidence>
<gene>
    <name evidence="2" type="ORF">SCUCBS95973_006451</name>
</gene>
<proteinExistence type="predicted"/>
<feature type="region of interest" description="Disordered" evidence="1">
    <location>
        <begin position="138"/>
        <end position="376"/>
    </location>
</feature>
<comment type="caution">
    <text evidence="2">The sequence shown here is derived from an EMBL/GenBank/DDBJ whole genome shotgun (WGS) entry which is preliminary data.</text>
</comment>
<organism evidence="2 3">
    <name type="scientific">Sporothrix curviconia</name>
    <dbReference type="NCBI Taxonomy" id="1260050"/>
    <lineage>
        <taxon>Eukaryota</taxon>
        <taxon>Fungi</taxon>
        <taxon>Dikarya</taxon>
        <taxon>Ascomycota</taxon>
        <taxon>Pezizomycotina</taxon>
        <taxon>Sordariomycetes</taxon>
        <taxon>Sordariomycetidae</taxon>
        <taxon>Ophiostomatales</taxon>
        <taxon>Ophiostomataceae</taxon>
        <taxon>Sporothrix</taxon>
    </lineage>
</organism>
<feature type="compositionally biased region" description="Acidic residues" evidence="1">
    <location>
        <begin position="309"/>
        <end position="328"/>
    </location>
</feature>
<name>A0ABP0C5I9_9PEZI</name>
<feature type="compositionally biased region" description="Basic and acidic residues" evidence="1">
    <location>
        <begin position="334"/>
        <end position="345"/>
    </location>
</feature>
<evidence type="ECO:0000313" key="2">
    <source>
        <dbReference type="EMBL" id="CAK7227168.1"/>
    </source>
</evidence>
<dbReference type="EMBL" id="CAWUHB010000038">
    <property type="protein sequence ID" value="CAK7227168.1"/>
    <property type="molecule type" value="Genomic_DNA"/>
</dbReference>
<feature type="region of interest" description="Disordered" evidence="1">
    <location>
        <begin position="1"/>
        <end position="86"/>
    </location>
</feature>
<feature type="compositionally biased region" description="Basic and acidic residues" evidence="1">
    <location>
        <begin position="358"/>
        <end position="368"/>
    </location>
</feature>
<feature type="compositionally biased region" description="Basic and acidic residues" evidence="1">
    <location>
        <begin position="285"/>
        <end position="308"/>
    </location>
</feature>
<keyword evidence="3" id="KW-1185">Reference proteome</keyword>
<feature type="compositionally biased region" description="Low complexity" evidence="1">
    <location>
        <begin position="28"/>
        <end position="38"/>
    </location>
</feature>
<evidence type="ECO:0000313" key="3">
    <source>
        <dbReference type="Proteomes" id="UP001642405"/>
    </source>
</evidence>
<accession>A0ABP0C5I9</accession>
<protein>
    <submittedName>
        <fullName evidence="2">Uncharacterized protein</fullName>
    </submittedName>
</protein>
<dbReference type="Proteomes" id="UP001642405">
    <property type="component" value="Unassembled WGS sequence"/>
</dbReference>
<reference evidence="2 3" key="1">
    <citation type="submission" date="2024-01" db="EMBL/GenBank/DDBJ databases">
        <authorList>
            <person name="Allen C."/>
            <person name="Tagirdzhanova G."/>
        </authorList>
    </citation>
    <scope>NUCLEOTIDE SEQUENCE [LARGE SCALE GENOMIC DNA]</scope>
</reference>
<feature type="compositionally biased region" description="Acidic residues" evidence="1">
    <location>
        <begin position="237"/>
        <end position="256"/>
    </location>
</feature>
<feature type="compositionally biased region" description="Basic and acidic residues" evidence="1">
    <location>
        <begin position="172"/>
        <end position="190"/>
    </location>
</feature>
<sequence>MARKLPWERLGGSARPTSKPRPSTTAARRSFSPGPSSSRGDDEDNGRGCPSKRQRSTRPDRMSRYRTPSTSPPPAPPSESFMIDGMDNDDRYRMVEDELLAVAHMFTAHLHAAEYQRLRAKAKSQTAAALRSLARPVTATTPTARVARKQAAAREKTKQKAALRAFAGVAGDGDRDKDDDKDDDQDKDKPWTGSALEDLMENDPRKARPSLVSLASITAGRPGSQTKVRRPAPVPEPADEEEEEEEDDDDDDDDLDGPMAERRPAPAARATWPDASRPQPTTRHAPPEKRSVSFAPKTREIAVHRYDRDEMDDDSHDEDDDEDDDLDADNLMQKLRERRAQEKALRQQKQQQRRQAARAREEDYKPESLDTIPSFL</sequence>